<dbReference type="Pfam" id="PF00171">
    <property type="entry name" value="Aldedh"/>
    <property type="match status" value="1"/>
</dbReference>
<keyword evidence="7" id="KW-1185">Reference proteome</keyword>
<dbReference type="RefSeq" id="WP_268924216.1">
    <property type="nucleotide sequence ID" value="NZ_JAPTGB010000003.1"/>
</dbReference>
<dbReference type="InterPro" id="IPR012394">
    <property type="entry name" value="Aldehyde_DH_NAD(P)"/>
</dbReference>
<sequence length="456" mass="50184">MTQEEVNRAGACASMRTYFASGVTRPLPVRKAALGGLREAILRHEADILRALSVDLGRPAFEAYAFEIAPVLQEIDTLEKNLGKWTGPQKIKTPLLLFSAKTEVRTEPYGLVLVIAPWNYPFHLLMMPLAGAVACGNVVAVKPSRRAPETMRIVRTILSEAFPESWVSVFSEVSLEEKYDYIFFTGGIETGREVAAAAARHLTPVTLELGGKNPCIVDETANLDVAARRIAWGKCVNAGQTCVAPDYLLVHDSVRDILVDKIAAEITAFYGENPTASHDYGKIITDEEYDRLLGYCAPERILKQCGMHSPGDRRLAPVLLSATFGDPVTHTEIFGPVLPVITWRTRSDLDDLVSPTPLSLYIFTADTAFAEQLIDRHPSGGACINDCLVQVANGNAPFGGVGTSGMGCYHARYSIDTFSRKRTVILRKNSPDPALRYPPYAESSLEKIRKQRRRLF</sequence>
<reference evidence="6" key="1">
    <citation type="submission" date="2022-12" db="EMBL/GenBank/DDBJ databases">
        <title>Isolation and characterisation of novel Methanocorpusculum spp. from native Australian herbivores indicates the genus is ancestrally host-associated.</title>
        <authorList>
            <person name="Volmer J.G."/>
            <person name="Soo R.M."/>
            <person name="Evans P.N."/>
            <person name="Hoedt E.C."/>
            <person name="Astorga Alsina A.L."/>
            <person name="Woodcroft B.J."/>
            <person name="Tyson G.W."/>
            <person name="Hugenholtz P."/>
            <person name="Morrison M."/>
        </authorList>
    </citation>
    <scope>NUCLEOTIDE SEQUENCE</scope>
    <source>
        <strain evidence="6">MG</strain>
    </source>
</reference>
<organism evidence="6 7">
    <name type="scientific">Methanocorpusculum petauri</name>
    <dbReference type="NCBI Taxonomy" id="3002863"/>
    <lineage>
        <taxon>Archaea</taxon>
        <taxon>Methanobacteriati</taxon>
        <taxon>Methanobacteriota</taxon>
        <taxon>Stenosarchaea group</taxon>
        <taxon>Methanomicrobia</taxon>
        <taxon>Methanomicrobiales</taxon>
        <taxon>Methanocorpusculaceae</taxon>
        <taxon>Methanocorpusculum</taxon>
    </lineage>
</organism>
<evidence type="ECO:0000256" key="4">
    <source>
        <dbReference type="RuleBase" id="RU003345"/>
    </source>
</evidence>
<evidence type="ECO:0000256" key="1">
    <source>
        <dbReference type="ARBA" id="ARBA00009986"/>
    </source>
</evidence>
<feature type="domain" description="Aldehyde dehydrogenase" evidence="5">
    <location>
        <begin position="2"/>
        <end position="424"/>
    </location>
</feature>
<proteinExistence type="inferred from homology"/>
<keyword evidence="2 4" id="KW-0560">Oxidoreductase</keyword>
<dbReference type="InterPro" id="IPR015590">
    <property type="entry name" value="Aldehyde_DH_dom"/>
</dbReference>
<dbReference type="InterPro" id="IPR016161">
    <property type="entry name" value="Ald_DH/histidinol_DH"/>
</dbReference>
<evidence type="ECO:0000256" key="3">
    <source>
        <dbReference type="PROSITE-ProRule" id="PRU10007"/>
    </source>
</evidence>
<dbReference type="InterPro" id="IPR029510">
    <property type="entry name" value="Ald_DH_CS_GLU"/>
</dbReference>
<dbReference type="Proteomes" id="UP001141422">
    <property type="component" value="Unassembled WGS sequence"/>
</dbReference>
<feature type="active site" evidence="3">
    <location>
        <position position="208"/>
    </location>
</feature>
<name>A0ABT4IFE9_9EURY</name>
<dbReference type="SUPFAM" id="SSF53720">
    <property type="entry name" value="ALDH-like"/>
    <property type="match status" value="1"/>
</dbReference>
<dbReference type="InterPro" id="IPR016162">
    <property type="entry name" value="Ald_DH_N"/>
</dbReference>
<dbReference type="PANTHER" id="PTHR43570:SF16">
    <property type="entry name" value="ALDEHYDE DEHYDROGENASE TYPE III, ISOFORM Q"/>
    <property type="match status" value="1"/>
</dbReference>
<dbReference type="PIRSF" id="PIRSF036492">
    <property type="entry name" value="ALDH"/>
    <property type="match status" value="1"/>
</dbReference>
<dbReference type="InterPro" id="IPR016163">
    <property type="entry name" value="Ald_DH_C"/>
</dbReference>
<dbReference type="Gene3D" id="3.40.309.10">
    <property type="entry name" value="Aldehyde Dehydrogenase, Chain A, domain 2"/>
    <property type="match status" value="1"/>
</dbReference>
<evidence type="ECO:0000256" key="2">
    <source>
        <dbReference type="ARBA" id="ARBA00023002"/>
    </source>
</evidence>
<gene>
    <name evidence="6" type="ORF">O0S10_01955</name>
</gene>
<comment type="similarity">
    <text evidence="1 4">Belongs to the aldehyde dehydrogenase family.</text>
</comment>
<dbReference type="EMBL" id="JAPTGB010000003">
    <property type="protein sequence ID" value="MCZ0859992.1"/>
    <property type="molecule type" value="Genomic_DNA"/>
</dbReference>
<evidence type="ECO:0000259" key="5">
    <source>
        <dbReference type="Pfam" id="PF00171"/>
    </source>
</evidence>
<dbReference type="PROSITE" id="PS00687">
    <property type="entry name" value="ALDEHYDE_DEHYDR_GLU"/>
    <property type="match status" value="1"/>
</dbReference>
<protein>
    <submittedName>
        <fullName evidence="6">Aldehyde dehydrogenase family protein</fullName>
    </submittedName>
</protein>
<evidence type="ECO:0000313" key="6">
    <source>
        <dbReference type="EMBL" id="MCZ0859992.1"/>
    </source>
</evidence>
<dbReference type="PANTHER" id="PTHR43570">
    <property type="entry name" value="ALDEHYDE DEHYDROGENASE"/>
    <property type="match status" value="1"/>
</dbReference>
<dbReference type="Gene3D" id="3.40.605.10">
    <property type="entry name" value="Aldehyde Dehydrogenase, Chain A, domain 1"/>
    <property type="match status" value="1"/>
</dbReference>
<comment type="caution">
    <text evidence="6">The sequence shown here is derived from an EMBL/GenBank/DDBJ whole genome shotgun (WGS) entry which is preliminary data.</text>
</comment>
<evidence type="ECO:0000313" key="7">
    <source>
        <dbReference type="Proteomes" id="UP001141422"/>
    </source>
</evidence>
<accession>A0ABT4IFE9</accession>